<dbReference type="Proteomes" id="UP000054653">
    <property type="component" value="Unassembled WGS sequence"/>
</dbReference>
<feature type="compositionally biased region" description="Polar residues" evidence="5">
    <location>
        <begin position="1185"/>
        <end position="1198"/>
    </location>
</feature>
<evidence type="ECO:0000259" key="6">
    <source>
        <dbReference type="PROSITE" id="PS50202"/>
    </source>
</evidence>
<comment type="caution">
    <text evidence="7">The sequence shown here is derived from an EMBL/GenBank/DDBJ whole genome shotgun (WGS) entry which is preliminary data.</text>
</comment>
<feature type="region of interest" description="Disordered" evidence="5">
    <location>
        <begin position="623"/>
        <end position="710"/>
    </location>
</feature>
<dbReference type="PANTHER" id="PTHR13091">
    <property type="entry name" value="AMPLIFIED IN BREAST CANCER 2-RELATED"/>
    <property type="match status" value="1"/>
</dbReference>
<accession>A0A0V1CAF4</accession>
<dbReference type="SUPFAM" id="SSF49354">
    <property type="entry name" value="PapD-like"/>
    <property type="match status" value="1"/>
</dbReference>
<feature type="compositionally biased region" description="Basic and acidic residues" evidence="5">
    <location>
        <begin position="623"/>
        <end position="648"/>
    </location>
</feature>
<dbReference type="GO" id="GO:0000184">
    <property type="term" value="P:nuclear-transcribed mRNA catabolic process, nonsense-mediated decay"/>
    <property type="evidence" value="ECO:0007669"/>
    <property type="project" value="UniProtKB-UniRule"/>
</dbReference>
<dbReference type="InterPro" id="IPR008962">
    <property type="entry name" value="PapD-like_sf"/>
</dbReference>
<evidence type="ECO:0000313" key="8">
    <source>
        <dbReference type="Proteomes" id="UP000054653"/>
    </source>
</evidence>
<keyword evidence="2 4" id="KW-0866">Nonsense-mediated mRNA decay</keyword>
<gene>
    <name evidence="7" type="ORF">T03_2665</name>
</gene>
<dbReference type="Gene3D" id="2.60.40.10">
    <property type="entry name" value="Immunoglobulins"/>
    <property type="match status" value="1"/>
</dbReference>
<dbReference type="OMA" id="MHSGCPK"/>
<comment type="function">
    <text evidence="4">Involved in nonsense-mediated decay (NMD) of mRNAs containing premature stop codons.</text>
</comment>
<dbReference type="InterPro" id="IPR019354">
    <property type="entry name" value="SMG8-like"/>
</dbReference>
<evidence type="ECO:0000256" key="5">
    <source>
        <dbReference type="SAM" id="MobiDB-lite"/>
    </source>
</evidence>
<evidence type="ECO:0000256" key="3">
    <source>
        <dbReference type="ARBA" id="ARBA00029509"/>
    </source>
</evidence>
<dbReference type="EMBL" id="JYDI01000297">
    <property type="protein sequence ID" value="KRY46285.1"/>
    <property type="molecule type" value="Genomic_DNA"/>
</dbReference>
<feature type="compositionally biased region" description="Acidic residues" evidence="5">
    <location>
        <begin position="1223"/>
        <end position="1234"/>
    </location>
</feature>
<sequence length="1250" mass="143433">LIKLSHLFNTILACCLSLWFFQIYRLHWKNRPGWYYINFPFENSKEMDLKDWFNEISCNKLIPEENRIYVIGIIGKSSLNDNWDISKFINHAFRKDLFACTKKYKSCCIEAAFDCDSSILLLRLVGPNDLSRFSLQIENVNFNSSSFDMELEYTTFVAYLLMVSHVILLYHPTCDFDMNFLRLFRNANWYRQIWKNDTSEILKNLAGACEDFIYSSRLAIPRLLFCSARAPKFMRPDGKFEAKQVTYNTMEMNAEAMILDVFDNVRLAHTTYIKKDMAFSFPEKERFVLILPSSEEPCDPLWDIARNMNSWLKMSRLITLEYLKSQNDDVRPAYDGFRKFLLNHVDAVANDFDNDDSIDSTFVFQVPNLELFIQFASKLYENMITNRATCTLSKKLAEHLDVDTVLSRELCDRALPLAKDAYEKGLPEFYPKSEHLSKLAQAILVLKQEARGLFLEETIEALKAYCEETWKAGRQQCEAISVTGNICMNPRHRTCELEESSSLPIMPHIGSLNYISTCNCGHKQSARADPFDLLSANYGFYEENGLFRCCSHLEKFEFTIYDGELPEADCIESPICCSSEILQVPLTSSGDSSSSNEADDKNMEMDMLLPDRDNLPAFSFEKEEKFLSSSSEERHSLGQESVGRDRGMRLNSTTTTTTTTSTDLLETEEAISIEDSHELAEESPDENDENYTMEDEDDAEIEDETDDDASESCLRHTQVKFDFDAAYVERKLLGSTAGKNYYWGLPSNRCPPDTLPVFPSWAVTCIGSSSLYTHAHGIRDQPNFTRGSNYLLPWDVNVTVDVKKWQQWMNTTASYSKRMSYFSKKPSAIRNGEGIVHVKVFVGFEYECSRGHRFMMESPDKILKHNGPYGPTEDAEAILYNDMPLMFPCSCRSTGPFYLGQLMRIHVVTPKAPVVVQIRPRIQIQSAQSIIFDTGVDDIQLESSKYWIVRLPYAYYSVSAPIYLRREGSHAVGKMPYGMILFYTSCLPCKSFKIKDYKYFRPNLILRCTNLWTHHLVTPVEWTATSVCVDEGNEKMSIKEDSNKALAKISLPLREVKVWLSCTQWRHFEFEITNPTDVIIGFHLKSTRPSAINVHPTYGFIEKRKSAVVKIHFPKVDEYNFTIRADRLTVLLAVKPEDLSFSEPSLLWDGVSYLPDIYARRCIIVNYKIPFENETIKRIRKSLSKGKTATEQQINGQKKQCHQDAETNAAAQAQASKTVQSNDNEEESEEEGSTEDVANNEKGEAEQDKQ</sequence>
<dbReference type="STRING" id="45882.A0A0V1CAF4"/>
<name>A0A0V1CAF4_TRIBR</name>
<dbReference type="Pfam" id="PF00635">
    <property type="entry name" value="Motile_Sperm"/>
    <property type="match status" value="1"/>
</dbReference>
<dbReference type="InterPro" id="IPR000535">
    <property type="entry name" value="MSP_dom"/>
</dbReference>
<evidence type="ECO:0000256" key="4">
    <source>
        <dbReference type="RuleBase" id="RU367133"/>
    </source>
</evidence>
<feature type="compositionally biased region" description="Acidic residues" evidence="5">
    <location>
        <begin position="681"/>
        <end position="710"/>
    </location>
</feature>
<dbReference type="OrthoDB" id="63589at2759"/>
<comment type="similarity">
    <text evidence="1 4">Belongs to the SMG8 family.</text>
</comment>
<feature type="domain" description="MSP" evidence="6">
    <location>
        <begin position="1035"/>
        <end position="1166"/>
    </location>
</feature>
<protein>
    <recommendedName>
        <fullName evidence="3 4">Nonsense-mediated mRNA decay factor SMG8</fullName>
    </recommendedName>
</protein>
<feature type="region of interest" description="Disordered" evidence="5">
    <location>
        <begin position="1184"/>
        <end position="1250"/>
    </location>
</feature>
<dbReference type="PROSITE" id="PS50202">
    <property type="entry name" value="MSP"/>
    <property type="match status" value="1"/>
</dbReference>
<feature type="compositionally biased region" description="Basic and acidic residues" evidence="5">
    <location>
        <begin position="1239"/>
        <end position="1250"/>
    </location>
</feature>
<proteinExistence type="inferred from homology"/>
<keyword evidence="8" id="KW-1185">Reference proteome</keyword>
<reference evidence="7 8" key="1">
    <citation type="submission" date="2015-01" db="EMBL/GenBank/DDBJ databases">
        <title>Evolution of Trichinella species and genotypes.</title>
        <authorList>
            <person name="Korhonen P.K."/>
            <person name="Edoardo P."/>
            <person name="Giuseppe L.R."/>
            <person name="Gasser R.B."/>
        </authorList>
    </citation>
    <scope>NUCLEOTIDE SEQUENCE [LARGE SCALE GENOMIC DNA]</scope>
    <source>
        <strain evidence="7">ISS120</strain>
    </source>
</reference>
<feature type="non-terminal residue" evidence="7">
    <location>
        <position position="1"/>
    </location>
</feature>
<organism evidence="7 8">
    <name type="scientific">Trichinella britovi</name>
    <name type="common">Parasitic roundworm</name>
    <dbReference type="NCBI Taxonomy" id="45882"/>
    <lineage>
        <taxon>Eukaryota</taxon>
        <taxon>Metazoa</taxon>
        <taxon>Ecdysozoa</taxon>
        <taxon>Nematoda</taxon>
        <taxon>Enoplea</taxon>
        <taxon>Dorylaimia</taxon>
        <taxon>Trichinellida</taxon>
        <taxon>Trichinellidae</taxon>
        <taxon>Trichinella</taxon>
    </lineage>
</organism>
<dbReference type="AlphaFoldDB" id="A0A0V1CAF4"/>
<dbReference type="Pfam" id="PF10220">
    <property type="entry name" value="Smg8_Smg9"/>
    <property type="match status" value="1"/>
</dbReference>
<evidence type="ECO:0000256" key="1">
    <source>
        <dbReference type="ARBA" id="ARBA00006443"/>
    </source>
</evidence>
<dbReference type="InterPro" id="IPR013783">
    <property type="entry name" value="Ig-like_fold"/>
</dbReference>
<evidence type="ECO:0000313" key="7">
    <source>
        <dbReference type="EMBL" id="KRY46285.1"/>
    </source>
</evidence>
<dbReference type="PANTHER" id="PTHR13091:SF0">
    <property type="entry name" value="NONSENSE-MEDIATED MRNA DECAY FACTOR SMG8"/>
    <property type="match status" value="1"/>
</dbReference>
<feature type="compositionally biased region" description="Low complexity" evidence="5">
    <location>
        <begin position="652"/>
        <end position="662"/>
    </location>
</feature>
<evidence type="ECO:0000256" key="2">
    <source>
        <dbReference type="ARBA" id="ARBA00023161"/>
    </source>
</evidence>